<dbReference type="Pfam" id="PF12079">
    <property type="entry name" value="DUF3558"/>
    <property type="match status" value="1"/>
</dbReference>
<dbReference type="RefSeq" id="WP_218471836.1">
    <property type="nucleotide sequence ID" value="NZ_BAABJN010000012.1"/>
</dbReference>
<proteinExistence type="predicted"/>
<keyword evidence="1" id="KW-0732">Signal</keyword>
<dbReference type="Proteomes" id="UP000694257">
    <property type="component" value="Chromosome"/>
</dbReference>
<dbReference type="PROSITE" id="PS51257">
    <property type="entry name" value="PROKAR_LIPOPROTEIN"/>
    <property type="match status" value="1"/>
</dbReference>
<organism evidence="2 3">
    <name type="scientific">Nocardia iowensis</name>
    <dbReference type="NCBI Taxonomy" id="204891"/>
    <lineage>
        <taxon>Bacteria</taxon>
        <taxon>Bacillati</taxon>
        <taxon>Actinomycetota</taxon>
        <taxon>Actinomycetes</taxon>
        <taxon>Mycobacteriales</taxon>
        <taxon>Nocardiaceae</taxon>
        <taxon>Nocardia</taxon>
    </lineage>
</organism>
<evidence type="ECO:0000313" key="2">
    <source>
        <dbReference type="EMBL" id="QXN90974.1"/>
    </source>
</evidence>
<dbReference type="EMBL" id="CP078145">
    <property type="protein sequence ID" value="QXN90974.1"/>
    <property type="molecule type" value="Genomic_DNA"/>
</dbReference>
<feature type="chain" id="PRO_5047546275" evidence="1">
    <location>
        <begin position="25"/>
        <end position="187"/>
    </location>
</feature>
<accession>A0ABX8RMV5</accession>
<keyword evidence="3" id="KW-1185">Reference proteome</keyword>
<gene>
    <name evidence="2" type="ORF">KV110_37390</name>
</gene>
<name>A0ABX8RMV5_NOCIO</name>
<protein>
    <submittedName>
        <fullName evidence="2">DUF3558 domain-containing protein</fullName>
    </submittedName>
</protein>
<evidence type="ECO:0000256" key="1">
    <source>
        <dbReference type="SAM" id="SignalP"/>
    </source>
</evidence>
<dbReference type="InterPro" id="IPR024520">
    <property type="entry name" value="DUF3558"/>
</dbReference>
<feature type="signal peptide" evidence="1">
    <location>
        <begin position="1"/>
        <end position="24"/>
    </location>
</feature>
<reference evidence="2 3" key="1">
    <citation type="submission" date="2021-07" db="EMBL/GenBank/DDBJ databases">
        <title>Whole Genome Sequence of Nocardia Iowensis.</title>
        <authorList>
            <person name="Lamm A."/>
            <person name="Collins-Fairclough A.M."/>
            <person name="Bunk B."/>
            <person name="Sproer C."/>
        </authorList>
    </citation>
    <scope>NUCLEOTIDE SEQUENCE [LARGE SCALE GENOMIC DNA]</scope>
    <source>
        <strain evidence="2 3">NRRL 5646</strain>
    </source>
</reference>
<sequence>MNHRRGSARGILTAAALLTIAATATGCGQTISGSAYPAGAGTGDNVNTKFDKLLRECEIVTLDQVAEAVAKGSYPQQSFYGAVCMWDLQGAPGGNAMVTLNWYETGALNNEKTTNDKLGYLTNNITVQGRRALETRRPNDPDSCGVSAGAADQGVIGFWVNYRPGSAHADPCAAAKQLVELTLNLAR</sequence>
<evidence type="ECO:0000313" key="3">
    <source>
        <dbReference type="Proteomes" id="UP000694257"/>
    </source>
</evidence>